<dbReference type="Proteomes" id="UP000527352">
    <property type="component" value="Unassembled WGS sequence"/>
</dbReference>
<reference evidence="2 3" key="1">
    <citation type="submission" date="2020-04" db="EMBL/GenBank/DDBJ databases">
        <title>The first description of lens atrophy caused by putative novel Shewanella sp. that is a new emerging pathogen for cultured rainbow trout?</title>
        <authorList>
            <person name="Saticioglu I.B."/>
            <person name="Duman M."/>
            <person name="Altun S."/>
        </authorList>
    </citation>
    <scope>NUCLEOTIDE SEQUENCE [LARGE SCALE GENOMIC DNA]</scope>
    <source>
        <strain evidence="2 3">S-1</strain>
    </source>
</reference>
<comment type="caution">
    <text evidence="2">The sequence shown here is derived from an EMBL/GenBank/DDBJ whole genome shotgun (WGS) entry which is preliminary data.</text>
</comment>
<dbReference type="Pfam" id="PF01381">
    <property type="entry name" value="HTH_3"/>
    <property type="match status" value="1"/>
</dbReference>
<organism evidence="2 3">
    <name type="scientific">Shewanella oncorhynchi</name>
    <dbReference type="NCBI Taxonomy" id="2726434"/>
    <lineage>
        <taxon>Bacteria</taxon>
        <taxon>Pseudomonadati</taxon>
        <taxon>Pseudomonadota</taxon>
        <taxon>Gammaproteobacteria</taxon>
        <taxon>Alteromonadales</taxon>
        <taxon>Shewanellaceae</taxon>
        <taxon>Shewanella</taxon>
    </lineage>
</organism>
<dbReference type="InterPro" id="IPR001387">
    <property type="entry name" value="Cro/C1-type_HTH"/>
</dbReference>
<sequence>MKSDSNTYPGYKLKGLRIKNQYTLAETATNLDITTSYLSLIENGKKEPSKKVLTKASIFFNVPIDYFHINSDLIEELKRITSNAELDEIIHAFEIILKNNSN</sequence>
<evidence type="ECO:0000259" key="1">
    <source>
        <dbReference type="PROSITE" id="PS50943"/>
    </source>
</evidence>
<proteinExistence type="predicted"/>
<dbReference type="CDD" id="cd00093">
    <property type="entry name" value="HTH_XRE"/>
    <property type="match status" value="1"/>
</dbReference>
<dbReference type="RefSeq" id="WP_168823865.1">
    <property type="nucleotide sequence ID" value="NZ_JABAEB010000003.1"/>
</dbReference>
<accession>A0ABX1KJK4</accession>
<dbReference type="SMART" id="SM00530">
    <property type="entry name" value="HTH_XRE"/>
    <property type="match status" value="1"/>
</dbReference>
<dbReference type="EMBL" id="JABAEB010000003">
    <property type="protein sequence ID" value="NLQ22372.1"/>
    <property type="molecule type" value="Genomic_DNA"/>
</dbReference>
<dbReference type="Gene3D" id="1.10.260.40">
    <property type="entry name" value="lambda repressor-like DNA-binding domains"/>
    <property type="match status" value="1"/>
</dbReference>
<gene>
    <name evidence="2" type="ORF">HGO26_05700</name>
</gene>
<feature type="domain" description="HTH cro/C1-type" evidence="1">
    <location>
        <begin position="13"/>
        <end position="67"/>
    </location>
</feature>
<protein>
    <submittedName>
        <fullName evidence="2">Helix-turn-helix transcriptional regulator</fullName>
    </submittedName>
</protein>
<dbReference type="PROSITE" id="PS50943">
    <property type="entry name" value="HTH_CROC1"/>
    <property type="match status" value="1"/>
</dbReference>
<keyword evidence="3" id="KW-1185">Reference proteome</keyword>
<evidence type="ECO:0000313" key="2">
    <source>
        <dbReference type="EMBL" id="NLQ22372.1"/>
    </source>
</evidence>
<dbReference type="InterPro" id="IPR010982">
    <property type="entry name" value="Lambda_DNA-bd_dom_sf"/>
</dbReference>
<evidence type="ECO:0000313" key="3">
    <source>
        <dbReference type="Proteomes" id="UP000527352"/>
    </source>
</evidence>
<name>A0ABX1KJK4_9GAMM</name>
<dbReference type="SUPFAM" id="SSF47413">
    <property type="entry name" value="lambda repressor-like DNA-binding domains"/>
    <property type="match status" value="1"/>
</dbReference>